<organism evidence="4">
    <name type="scientific">Naegleria gruberi</name>
    <name type="common">Amoeba</name>
    <dbReference type="NCBI Taxonomy" id="5762"/>
    <lineage>
        <taxon>Eukaryota</taxon>
        <taxon>Discoba</taxon>
        <taxon>Heterolobosea</taxon>
        <taxon>Tetramitia</taxon>
        <taxon>Eutetramitia</taxon>
        <taxon>Vahlkampfiidae</taxon>
        <taxon>Naegleria</taxon>
    </lineage>
</organism>
<dbReference type="STRING" id="5762.D2W156"/>
<dbReference type="FunCoup" id="D2W156">
    <property type="interactions" value="234"/>
</dbReference>
<proteinExistence type="inferred from homology"/>
<dbReference type="OrthoDB" id="276989at2759"/>
<evidence type="ECO:0000256" key="2">
    <source>
        <dbReference type="ARBA" id="ARBA00022705"/>
    </source>
</evidence>
<dbReference type="EMBL" id="GG738921">
    <property type="protein sequence ID" value="EFC37172.1"/>
    <property type="molecule type" value="Genomic_DNA"/>
</dbReference>
<gene>
    <name evidence="3" type="ORF">NAEGRDRAFT_75096</name>
</gene>
<dbReference type="GO" id="GO:0031390">
    <property type="term" value="C:Ctf18 RFC-like complex"/>
    <property type="evidence" value="ECO:0007669"/>
    <property type="project" value="InterPro"/>
</dbReference>
<dbReference type="GO" id="GO:0000785">
    <property type="term" value="C:chromatin"/>
    <property type="evidence" value="ECO:0007669"/>
    <property type="project" value="TreeGrafter"/>
</dbReference>
<dbReference type="RefSeq" id="XP_002669916.1">
    <property type="nucleotide sequence ID" value="XM_002669870.1"/>
</dbReference>
<dbReference type="GO" id="GO:0006260">
    <property type="term" value="P:DNA replication"/>
    <property type="evidence" value="ECO:0007669"/>
    <property type="project" value="UniProtKB-KW"/>
</dbReference>
<reference evidence="3 4" key="1">
    <citation type="journal article" date="2010" name="Cell">
        <title>The genome of Naegleria gruberi illuminates early eukaryotic versatility.</title>
        <authorList>
            <person name="Fritz-Laylin L.K."/>
            <person name="Prochnik S.E."/>
            <person name="Ginger M.L."/>
            <person name="Dacks J.B."/>
            <person name="Carpenter M.L."/>
            <person name="Field M.C."/>
            <person name="Kuo A."/>
            <person name="Paredez A."/>
            <person name="Chapman J."/>
            <person name="Pham J."/>
            <person name="Shu S."/>
            <person name="Neupane R."/>
            <person name="Cipriano M."/>
            <person name="Mancuso J."/>
            <person name="Tu H."/>
            <person name="Salamov A."/>
            <person name="Lindquist E."/>
            <person name="Shapiro H."/>
            <person name="Lucas S."/>
            <person name="Grigoriev I.V."/>
            <person name="Cande W.Z."/>
            <person name="Fulton C."/>
            <person name="Rokhsar D.S."/>
            <person name="Dawson S.C."/>
        </authorList>
    </citation>
    <scope>NUCLEOTIDE SEQUENCE [LARGE SCALE GENOMIC DNA]</scope>
    <source>
        <strain evidence="3 4">NEG-M</strain>
    </source>
</reference>
<dbReference type="KEGG" id="ngr:NAEGRDRAFT_75096"/>
<sequence>MSQQQPSTPNNNNRELITTPTGEVISVATPLELYFSQNFMGNEPMYRVFELPDDFDIDGYLESVGGSSDIMQDEDEILKIEQDLDSLPTAFYIKGENNSPAFLCTDSNSFEITRVDTSNTVLILDPSSGEIHGRVSCTYEITPSVVKLKEDIEKILPYYPKNGISESETITGNVKFRSENKKEALTLEELESCIKASRNEILNCLTYECHAICNDRTNRWYLLDQKLFFQIYELLLLMLAETSFSTKLALDRENVKKELGGEYDHLLLEHCLDLLSSQPSFNSTVELDINKICIFNAISLFNTHNKWRLKDFQNTWDESMNSFQQALNYRNPDISLLISQGYCVLVEEEKNLSKENTMIHFLDRRDLPSQYKERLTRMFKCKPKWTFNEILIYFSELMLSKSENALHQELETLLKKHCKIQQSVLKKEKFYLMK</sequence>
<keyword evidence="2" id="KW-0235">DNA replication</keyword>
<evidence type="ECO:0000256" key="1">
    <source>
        <dbReference type="ARBA" id="ARBA00007017"/>
    </source>
</evidence>
<evidence type="ECO:0000313" key="4">
    <source>
        <dbReference type="Proteomes" id="UP000006671"/>
    </source>
</evidence>
<comment type="similarity">
    <text evidence="1">Belongs to the DCC1 family.</text>
</comment>
<protein>
    <submittedName>
        <fullName evidence="3">Predicted protein</fullName>
    </submittedName>
</protein>
<dbReference type="GO" id="GO:0034088">
    <property type="term" value="P:maintenance of mitotic sister chromatid cohesion"/>
    <property type="evidence" value="ECO:0007669"/>
    <property type="project" value="TreeGrafter"/>
</dbReference>
<dbReference type="OMA" id="RWYLLDQ"/>
<evidence type="ECO:0000313" key="3">
    <source>
        <dbReference type="EMBL" id="EFC37172.1"/>
    </source>
</evidence>
<dbReference type="GO" id="GO:0000775">
    <property type="term" value="C:chromosome, centromeric region"/>
    <property type="evidence" value="ECO:0007669"/>
    <property type="project" value="TreeGrafter"/>
</dbReference>
<dbReference type="InParanoid" id="D2W156"/>
<dbReference type="AlphaFoldDB" id="D2W156"/>
<dbReference type="VEuPathDB" id="AmoebaDB:NAEGRDRAFT_75096"/>
<dbReference type="PANTHER" id="PTHR13395">
    <property type="entry name" value="SISTER CHROMATID COHESION PROTEIN DCC1-RELATED"/>
    <property type="match status" value="1"/>
</dbReference>
<accession>D2W156</accession>
<dbReference type="Proteomes" id="UP000006671">
    <property type="component" value="Unassembled WGS sequence"/>
</dbReference>
<dbReference type="Pfam" id="PF09724">
    <property type="entry name" value="Dcc1"/>
    <property type="match status" value="1"/>
</dbReference>
<dbReference type="InterPro" id="IPR019128">
    <property type="entry name" value="Dcc1"/>
</dbReference>
<name>D2W156_NAEGR</name>
<dbReference type="GeneID" id="8856680"/>
<keyword evidence="4" id="KW-1185">Reference proteome</keyword>
<dbReference type="PANTHER" id="PTHR13395:SF6">
    <property type="entry name" value="SISTER CHROMATID COHESION PROTEIN DCC1"/>
    <property type="match status" value="1"/>
</dbReference>